<dbReference type="OrthoDB" id="140258at2157"/>
<gene>
    <name evidence="2" type="ORF">SAMN04488587_1510</name>
</gene>
<dbReference type="EMBL" id="FOHQ01000004">
    <property type="protein sequence ID" value="SES90851.1"/>
    <property type="molecule type" value="Genomic_DNA"/>
</dbReference>
<evidence type="ECO:0000256" key="1">
    <source>
        <dbReference type="SAM" id="Phobius"/>
    </source>
</evidence>
<feature type="transmembrane region" description="Helical" evidence="1">
    <location>
        <begin position="42"/>
        <end position="61"/>
    </location>
</feature>
<organism evidence="2 3">
    <name type="scientific">Methanococcoides vulcani</name>
    <dbReference type="NCBI Taxonomy" id="1353158"/>
    <lineage>
        <taxon>Archaea</taxon>
        <taxon>Methanobacteriati</taxon>
        <taxon>Methanobacteriota</taxon>
        <taxon>Stenosarchaea group</taxon>
        <taxon>Methanomicrobia</taxon>
        <taxon>Methanosarcinales</taxon>
        <taxon>Methanosarcinaceae</taxon>
        <taxon>Methanococcoides</taxon>
    </lineage>
</organism>
<evidence type="ECO:0000313" key="3">
    <source>
        <dbReference type="Proteomes" id="UP000243338"/>
    </source>
</evidence>
<protein>
    <submittedName>
        <fullName evidence="2">Uncharacterized protein</fullName>
    </submittedName>
</protein>
<proteinExistence type="predicted"/>
<keyword evidence="1" id="KW-0812">Transmembrane</keyword>
<reference evidence="3" key="1">
    <citation type="submission" date="2016-10" db="EMBL/GenBank/DDBJ databases">
        <authorList>
            <person name="Varghese N."/>
            <person name="Submissions S."/>
        </authorList>
    </citation>
    <scope>NUCLEOTIDE SEQUENCE [LARGE SCALE GENOMIC DNA]</scope>
    <source>
        <strain evidence="3">SLH 33</strain>
    </source>
</reference>
<keyword evidence="1" id="KW-1133">Transmembrane helix</keyword>
<dbReference type="Proteomes" id="UP000243338">
    <property type="component" value="Unassembled WGS sequence"/>
</dbReference>
<dbReference type="RefSeq" id="WP_091690002.1">
    <property type="nucleotide sequence ID" value="NZ_CAAGSJ010000002.1"/>
</dbReference>
<dbReference type="AlphaFoldDB" id="A0A1I0A9P3"/>
<sequence length="72" mass="7773">MGIIDKNQSIISETAGFAFFIASISNFLGINIPVLSNSGLTITQNIILLILGIYLMTYKILSRGVAARAKNK</sequence>
<keyword evidence="3" id="KW-1185">Reference proteome</keyword>
<name>A0A1I0A9P3_9EURY</name>
<evidence type="ECO:0000313" key="2">
    <source>
        <dbReference type="EMBL" id="SES90851.1"/>
    </source>
</evidence>
<feature type="transmembrane region" description="Helical" evidence="1">
    <location>
        <begin position="15"/>
        <end position="36"/>
    </location>
</feature>
<accession>A0A1I0A9P3</accession>
<keyword evidence="1" id="KW-0472">Membrane</keyword>